<evidence type="ECO:0000313" key="12">
    <source>
        <dbReference type="EMBL" id="CAL0331217.1"/>
    </source>
</evidence>
<evidence type="ECO:0000256" key="1">
    <source>
        <dbReference type="ARBA" id="ARBA00004123"/>
    </source>
</evidence>
<keyword evidence="7 8" id="KW-0539">Nucleus</keyword>
<proteinExistence type="inferred from homology"/>
<dbReference type="InterPro" id="IPR009057">
    <property type="entry name" value="Homeodomain-like_sf"/>
</dbReference>
<dbReference type="SUPFAM" id="SSF46689">
    <property type="entry name" value="Homeodomain-like"/>
    <property type="match status" value="1"/>
</dbReference>
<dbReference type="GO" id="GO:0005634">
    <property type="term" value="C:nucleus"/>
    <property type="evidence" value="ECO:0007669"/>
    <property type="project" value="UniProtKB-SubCell"/>
</dbReference>
<feature type="domain" description="Homeobox" evidence="11">
    <location>
        <begin position="130"/>
        <end position="190"/>
    </location>
</feature>
<evidence type="ECO:0000256" key="4">
    <source>
        <dbReference type="ARBA" id="ARBA00023125"/>
    </source>
</evidence>
<dbReference type="FunFam" id="1.10.10.60:FF:000577">
    <property type="entry name" value="Homeobox-leucine zipper protein 18"/>
    <property type="match status" value="1"/>
</dbReference>
<keyword evidence="3" id="KW-0805">Transcription regulation</keyword>
<name>A0AAV1YB33_LUPLU</name>
<reference evidence="12 13" key="1">
    <citation type="submission" date="2024-03" db="EMBL/GenBank/DDBJ databases">
        <authorList>
            <person name="Martinez-Hernandez J."/>
        </authorList>
    </citation>
    <scope>NUCLEOTIDE SEQUENCE [LARGE SCALE GENOMIC DNA]</scope>
</reference>
<evidence type="ECO:0000259" key="11">
    <source>
        <dbReference type="PROSITE" id="PS50071"/>
    </source>
</evidence>
<evidence type="ECO:0000256" key="6">
    <source>
        <dbReference type="ARBA" id="ARBA00023163"/>
    </source>
</evidence>
<organism evidence="12 13">
    <name type="scientific">Lupinus luteus</name>
    <name type="common">European yellow lupine</name>
    <dbReference type="NCBI Taxonomy" id="3873"/>
    <lineage>
        <taxon>Eukaryota</taxon>
        <taxon>Viridiplantae</taxon>
        <taxon>Streptophyta</taxon>
        <taxon>Embryophyta</taxon>
        <taxon>Tracheophyta</taxon>
        <taxon>Spermatophyta</taxon>
        <taxon>Magnoliopsida</taxon>
        <taxon>eudicotyledons</taxon>
        <taxon>Gunneridae</taxon>
        <taxon>Pentapetalae</taxon>
        <taxon>rosids</taxon>
        <taxon>fabids</taxon>
        <taxon>Fabales</taxon>
        <taxon>Fabaceae</taxon>
        <taxon>Papilionoideae</taxon>
        <taxon>50 kb inversion clade</taxon>
        <taxon>genistoids sensu lato</taxon>
        <taxon>core genistoids</taxon>
        <taxon>Genisteae</taxon>
        <taxon>Lupinus</taxon>
    </lineage>
</organism>
<dbReference type="InterPro" id="IPR001356">
    <property type="entry name" value="HD"/>
</dbReference>
<evidence type="ECO:0000256" key="3">
    <source>
        <dbReference type="ARBA" id="ARBA00023015"/>
    </source>
</evidence>
<gene>
    <name evidence="12" type="ORF">LLUT_LOCUS32277</name>
</gene>
<comment type="caution">
    <text evidence="12">The sequence shown here is derived from an EMBL/GenBank/DDBJ whole genome shotgun (WGS) entry which is preliminary data.</text>
</comment>
<dbReference type="Proteomes" id="UP001497480">
    <property type="component" value="Unassembled WGS sequence"/>
</dbReference>
<dbReference type="SMART" id="SM00389">
    <property type="entry name" value="HOX"/>
    <property type="match status" value="1"/>
</dbReference>
<dbReference type="CDD" id="cd00086">
    <property type="entry name" value="homeodomain"/>
    <property type="match status" value="1"/>
</dbReference>
<dbReference type="PANTHER" id="PTHR45714">
    <property type="entry name" value="HOMEOBOX-LEUCINE ZIPPER PROTEIN HAT14"/>
    <property type="match status" value="1"/>
</dbReference>
<evidence type="ECO:0000256" key="5">
    <source>
        <dbReference type="ARBA" id="ARBA00023155"/>
    </source>
</evidence>
<comment type="similarity">
    <text evidence="2">Belongs to the HD-ZIP homeobox family. Class II subfamily.</text>
</comment>
<dbReference type="Pfam" id="PF00046">
    <property type="entry name" value="Homeodomain"/>
    <property type="match status" value="1"/>
</dbReference>
<dbReference type="PROSITE" id="PS50071">
    <property type="entry name" value="HOMEOBOX_2"/>
    <property type="match status" value="1"/>
</dbReference>
<keyword evidence="5 8" id="KW-0371">Homeobox</keyword>
<keyword evidence="4 8" id="KW-0238">DNA-binding</keyword>
<evidence type="ECO:0000256" key="7">
    <source>
        <dbReference type="ARBA" id="ARBA00023242"/>
    </source>
</evidence>
<sequence>MALDHDASISGLHLVLGLALTSTTQKETFTPSPQSNKVDVDDHFTLIRTTPKKPYYENEPSLTLGLSGESYQFNQVPLDLSTQTSPLSVVSSFSSGRVKREREVSSEEVEATEIEMERVSSRVSDEDEDGTNVRKKLRLNKEQSALLEESFKQHSTLNPKQKQALAKHLNLLPRQVEVWFQNRRARTKLKQTEVDCEFLKKCCETLKDENMRLQKEVQELKALKVAQPLYMPMPAATLSMCPSCERLGHGVSGGASNKTTSFSMSMAPKSHFYNPFTNPSAAC</sequence>
<evidence type="ECO:0000256" key="9">
    <source>
        <dbReference type="RuleBase" id="RU000682"/>
    </source>
</evidence>
<dbReference type="InterPro" id="IPR003106">
    <property type="entry name" value="Leu_zip_homeo"/>
</dbReference>
<accession>A0AAV1YB33</accession>
<evidence type="ECO:0000313" key="13">
    <source>
        <dbReference type="Proteomes" id="UP001497480"/>
    </source>
</evidence>
<dbReference type="PANTHER" id="PTHR45714:SF34">
    <property type="entry name" value="HOMEOBOX-LEUCINE ZIPPER PROTEIN HAT9"/>
    <property type="match status" value="1"/>
</dbReference>
<evidence type="ECO:0000256" key="2">
    <source>
        <dbReference type="ARBA" id="ARBA00006074"/>
    </source>
</evidence>
<dbReference type="SMART" id="SM00340">
    <property type="entry name" value="HALZ"/>
    <property type="match status" value="1"/>
</dbReference>
<dbReference type="PROSITE" id="PS00027">
    <property type="entry name" value="HOMEOBOX_1"/>
    <property type="match status" value="1"/>
</dbReference>
<comment type="subcellular location">
    <subcellularLocation>
        <location evidence="1 8 9">Nucleus</location>
    </subcellularLocation>
</comment>
<feature type="DNA-binding region" description="Homeobox" evidence="8">
    <location>
        <begin position="132"/>
        <end position="191"/>
    </location>
</feature>
<evidence type="ECO:0000256" key="8">
    <source>
        <dbReference type="PROSITE-ProRule" id="PRU00108"/>
    </source>
</evidence>
<dbReference type="Pfam" id="PF02183">
    <property type="entry name" value="HALZ"/>
    <property type="match status" value="1"/>
</dbReference>
<dbReference type="Gene3D" id="1.10.10.60">
    <property type="entry name" value="Homeodomain-like"/>
    <property type="match status" value="1"/>
</dbReference>
<dbReference type="GO" id="GO:0000981">
    <property type="term" value="F:DNA-binding transcription factor activity, RNA polymerase II-specific"/>
    <property type="evidence" value="ECO:0007669"/>
    <property type="project" value="InterPro"/>
</dbReference>
<feature type="coiled-coil region" evidence="10">
    <location>
        <begin position="189"/>
        <end position="226"/>
    </location>
</feature>
<dbReference type="AlphaFoldDB" id="A0AAV1YB33"/>
<evidence type="ECO:0000256" key="10">
    <source>
        <dbReference type="SAM" id="Coils"/>
    </source>
</evidence>
<dbReference type="InterPro" id="IPR050762">
    <property type="entry name" value="HD-ZIP_Homeobox_LZ_Class_II"/>
</dbReference>
<dbReference type="InterPro" id="IPR017970">
    <property type="entry name" value="Homeobox_CS"/>
</dbReference>
<keyword evidence="10" id="KW-0175">Coiled coil</keyword>
<keyword evidence="13" id="KW-1185">Reference proteome</keyword>
<dbReference type="EMBL" id="CAXHTB010000023">
    <property type="protein sequence ID" value="CAL0331217.1"/>
    <property type="molecule type" value="Genomic_DNA"/>
</dbReference>
<dbReference type="GO" id="GO:0043565">
    <property type="term" value="F:sequence-specific DNA binding"/>
    <property type="evidence" value="ECO:0007669"/>
    <property type="project" value="InterPro"/>
</dbReference>
<keyword evidence="6" id="KW-0804">Transcription</keyword>
<protein>
    <recommendedName>
        <fullName evidence="11">Homeobox domain-containing protein</fullName>
    </recommendedName>
</protein>